<reference evidence="1" key="1">
    <citation type="journal article" date="2015" name="Nature">
        <title>Complex archaea that bridge the gap between prokaryotes and eukaryotes.</title>
        <authorList>
            <person name="Spang A."/>
            <person name="Saw J.H."/>
            <person name="Jorgensen S.L."/>
            <person name="Zaremba-Niedzwiedzka K."/>
            <person name="Martijn J."/>
            <person name="Lind A.E."/>
            <person name="van Eijk R."/>
            <person name="Schleper C."/>
            <person name="Guy L."/>
            <person name="Ettema T.J."/>
        </authorList>
    </citation>
    <scope>NUCLEOTIDE SEQUENCE</scope>
</reference>
<accession>A0A0F9DGD9</accession>
<evidence type="ECO:0000313" key="1">
    <source>
        <dbReference type="EMBL" id="KKL52851.1"/>
    </source>
</evidence>
<sequence length="112" mass="12689">MSYTGDCVRCGHCCTDRVYIPGRGLVIGHCEHLIMEKELGQPEATRCAIHDQERYGKEITIKYPGGSFVKSKCLATYPRPQDAIPPECSYTFIGPTEEKPIWFGLYSPTWEE</sequence>
<proteinExistence type="predicted"/>
<organism evidence="1">
    <name type="scientific">marine sediment metagenome</name>
    <dbReference type="NCBI Taxonomy" id="412755"/>
    <lineage>
        <taxon>unclassified sequences</taxon>
        <taxon>metagenomes</taxon>
        <taxon>ecological metagenomes</taxon>
    </lineage>
</organism>
<dbReference type="EMBL" id="LAZR01031747">
    <property type="protein sequence ID" value="KKL52851.1"/>
    <property type="molecule type" value="Genomic_DNA"/>
</dbReference>
<comment type="caution">
    <text evidence="1">The sequence shown here is derived from an EMBL/GenBank/DDBJ whole genome shotgun (WGS) entry which is preliminary data.</text>
</comment>
<dbReference type="AlphaFoldDB" id="A0A0F9DGD9"/>
<name>A0A0F9DGD9_9ZZZZ</name>
<protein>
    <submittedName>
        <fullName evidence="1">Uncharacterized protein</fullName>
    </submittedName>
</protein>
<gene>
    <name evidence="1" type="ORF">LCGC14_2281350</name>
</gene>